<proteinExistence type="predicted"/>
<dbReference type="NCBIfam" id="TIGR02675">
    <property type="entry name" value="tape_meas_nterm"/>
    <property type="match status" value="1"/>
</dbReference>
<evidence type="ECO:0000259" key="5">
    <source>
        <dbReference type="Pfam" id="PF20155"/>
    </source>
</evidence>
<keyword evidence="2" id="KW-0175">Coiled coil</keyword>
<evidence type="ECO:0000256" key="3">
    <source>
        <dbReference type="SAM" id="MobiDB-lite"/>
    </source>
</evidence>
<feature type="transmembrane region" description="Helical" evidence="4">
    <location>
        <begin position="425"/>
        <end position="448"/>
    </location>
</feature>
<keyword evidence="1" id="KW-1245">Viral tail assembly</keyword>
<keyword evidence="4" id="KW-0812">Transmembrane</keyword>
<dbReference type="EMBL" id="KY860935">
    <property type="protein sequence ID" value="ARK07748.1"/>
    <property type="molecule type" value="Genomic_DNA"/>
</dbReference>
<keyword evidence="7" id="KW-1185">Reference proteome</keyword>
<organism evidence="6 7">
    <name type="scientific">Salmonella phage LPST10</name>
    <dbReference type="NCBI Taxonomy" id="1973454"/>
    <lineage>
        <taxon>Viruses</taxon>
        <taxon>Duplodnaviria</taxon>
        <taxon>Heunggongvirae</taxon>
        <taxon>Uroviricota</taxon>
        <taxon>Caudoviricetes</taxon>
        <taxon>Skatevirus</taxon>
        <taxon>Skatevirus LPST10</taxon>
    </lineage>
</organism>
<dbReference type="Pfam" id="PF20155">
    <property type="entry name" value="TMP_3"/>
    <property type="match status" value="1"/>
</dbReference>
<feature type="compositionally biased region" description="Basic and acidic residues" evidence="3">
    <location>
        <begin position="683"/>
        <end position="692"/>
    </location>
</feature>
<protein>
    <submittedName>
        <fullName evidence="6">Tail length tape-measure protein 1</fullName>
    </submittedName>
</protein>
<feature type="domain" description="Tape measure protein N-terminal" evidence="5">
    <location>
        <begin position="76"/>
        <end position="264"/>
    </location>
</feature>
<feature type="region of interest" description="Disordered" evidence="3">
    <location>
        <begin position="1074"/>
        <end position="1097"/>
    </location>
</feature>
<keyword evidence="4" id="KW-1133">Transmembrane helix</keyword>
<keyword evidence="4" id="KW-0472">Membrane</keyword>
<dbReference type="Proteomes" id="UP000223281">
    <property type="component" value="Segment"/>
</dbReference>
<feature type="region of interest" description="Disordered" evidence="3">
    <location>
        <begin position="683"/>
        <end position="705"/>
    </location>
</feature>
<name>A0A1W6DXW2_9CAUD</name>
<feature type="transmembrane region" description="Helical" evidence="4">
    <location>
        <begin position="954"/>
        <end position="978"/>
    </location>
</feature>
<dbReference type="GO" id="GO:0098003">
    <property type="term" value="P:viral tail assembly"/>
    <property type="evidence" value="ECO:0007669"/>
    <property type="project" value="UniProtKB-KW"/>
</dbReference>
<feature type="compositionally biased region" description="Polar residues" evidence="3">
    <location>
        <begin position="1081"/>
        <end position="1097"/>
    </location>
</feature>
<dbReference type="InterPro" id="IPR013491">
    <property type="entry name" value="Tape_meas_N"/>
</dbReference>
<evidence type="ECO:0000256" key="4">
    <source>
        <dbReference type="SAM" id="Phobius"/>
    </source>
</evidence>
<evidence type="ECO:0000256" key="2">
    <source>
        <dbReference type="SAM" id="Coils"/>
    </source>
</evidence>
<feature type="coiled-coil region" evidence="2">
    <location>
        <begin position="762"/>
        <end position="791"/>
    </location>
</feature>
<accession>A0A1W6DXW2</accession>
<feature type="compositionally biased region" description="Low complexity" evidence="3">
    <location>
        <begin position="693"/>
        <end position="705"/>
    </location>
</feature>
<gene>
    <name evidence="6" type="ORF">LPST10_00016</name>
</gene>
<dbReference type="Gene3D" id="1.20.5.170">
    <property type="match status" value="1"/>
</dbReference>
<reference evidence="6 7" key="1">
    <citation type="submission" date="2017-04" db="EMBL/GenBank/DDBJ databases">
        <title>Complete Genome Sequence of Salmonella enterica serovar Typhimurium Bacteriophage LPST10, Isolated in China.</title>
        <authorList>
            <person name="Dong X."/>
            <person name="Huang C."/>
            <person name="Morsy M.K."/>
            <person name="Li Z."/>
            <person name="Zhou Y."/>
            <person name="Willias S.P."/>
            <person name="Abdelnabby H."/>
            <person name="Liu J."/>
            <person name="Wang X."/>
            <person name="Li J."/>
        </authorList>
    </citation>
    <scope>NUCLEOTIDE SEQUENCE [LARGE SCALE GENOMIC DNA]</scope>
</reference>
<evidence type="ECO:0000313" key="7">
    <source>
        <dbReference type="Proteomes" id="UP000223281"/>
    </source>
</evidence>
<sequence>MAATSTGSLVYEVGIDLTGLQAGLRQVNDSLNGLNRTVDINTRHIGSLERQAAATSTAMSRLSGVAKSLMAALSVQQVASYSDAWTELNNKVSNSIRVGETQAEVMQRIFDVSQATQSSLNGTAVLYSRLERGTREYNTSAEDLVRLTTIINQGFAVSGATAQEAENAIIQLSQGIAAGVLRGEEFNSVSEQGSRLMIALADSLGVGIGQLRKMAAEGKLTTDVVVKGLLSQGDAIGKEFEKTTVSIAKGLQVAGNNITKFFGESSTVKSFSVAFRDSVISVSENIDQLGNILAVVAAVVGSRYVGAMTMAAAATAKQVLANRQLVIAERDSTATAALQAQGQLRAAEAAKIRALEEVRLAQMMKSTAISATQAAAAEAALSAARTNAATAAGRYNAALEANAAAQNTAAAAASRASIATGIMRGALGLVGGPVGAAMLAGAAIYYFWQQAEKAKTEARELADGVENLTSNMKSMSRVQLSAEIAKLRGTIPQLTEDVADAQDAFNKATGRVKSYQREIDNWGKSTKRGRQAAQAMQGALDDQAVAVANLESAKNRLSRVQSTIGIAQAQVNGQFKQGIDLLKRHGEETGVVAGMMNQLGNSLNFAAKAQQNFNSSSLVIQRPAKVQEYLDKLSEQVELEGELDERKRAQLRAEKEIRALGGSDADVRMARERAGAEYDLIKAQQDRRKEESASQSAAKKAASQQESIAQKLENLREKAELAAASTAELSREQTILTAQQSLGKAATEDQIRLAGEYAARAYDAAKALKDQQKAEKEKQETEQAYQNLRGQASPTFQVEDQFQKQMQSLDAYAKLYPQKIAEIEQTRAAIEAQYRQQRMDAMWAEWQQQSLGAQLFGTALDSAMSTASNSITGLLTGTMSVQDAMRSLGSTVLNSLVNSFVEMGVQWVKSAVMGQTAQVAATATTTAAQTAGLATTTAASTAAAATTTAAWTPAAIVASIGSFGGAAAIGVGAVLGALAMGIAGKRKNGGPVSAGSMYEVGEGNAPEIFQASTGRQYMIPGNSGKVISNKDISGGGGGVVVYNNLYNNSSNASATSRATDNGDGSITIETFISDMNEGGPMSQSISRNFNTNRRATE</sequence>
<evidence type="ECO:0000313" key="6">
    <source>
        <dbReference type="EMBL" id="ARK07748.1"/>
    </source>
</evidence>
<evidence type="ECO:0000256" key="1">
    <source>
        <dbReference type="ARBA" id="ARBA00022465"/>
    </source>
</evidence>
<keyword evidence="1" id="KW-1188">Viral release from host cell</keyword>